<reference evidence="6" key="2">
    <citation type="journal article" date="2020" name="Microorganisms">
        <title>Osmotic Adaptation and Compatible Solute Biosynthesis of Phototrophic Bacteria as Revealed from Genome Analyses.</title>
        <authorList>
            <person name="Imhoff J.F."/>
            <person name="Rahn T."/>
            <person name="Kunzel S."/>
            <person name="Keller A."/>
            <person name="Neulinger S.C."/>
        </authorList>
    </citation>
    <scope>NUCLEOTIDE SEQUENCE</scope>
    <source>
        <strain evidence="6">DSM 9154</strain>
    </source>
</reference>
<name>A0A934V0R6_9PROT</name>
<sequence length="436" mass="45910">MMRSSTQGRARAFGRAWKRAGAFAGLASLVAAGTLGALTPQAHAQDGDLNVGLLLPFTGQYAWVGSNVQPVAQMIADEVNQSGGIGGRKIVFTQGDTEGVVDAGTTAAQKLVNVDNVLAIVGPTSLSFAGARQPILQNDVPMVSPTAGTTALDRACEDVCFRTVPSDSLGGRAIARAATDAQYLVDDAPAHKPVLLVGNAPAMISFKEPIVRAFEGHGTPLAETITYTPGKPSYRSEVRSALANEPDAIVLVGTPEDSARIMSNAFQAGYQGRWFVTQDQTNADFIELAGAQLVEGIYGLEEVASEESAERNRAFEQRFQEATGKDPQIFATNTFDAMNVVALAMLRAHLKDGEISRTTIAANIDKVANPGDGKTVVHGYTEGAQVLRDGGEVNYDGLVGPIDFDAWGNITAPFGIRQVQNGSWTTVSTIAADALD</sequence>
<dbReference type="AlphaFoldDB" id="A0A934V0R6"/>
<dbReference type="PANTHER" id="PTHR30483:SF6">
    <property type="entry name" value="PERIPLASMIC BINDING PROTEIN OF ABC TRANSPORTER FOR NATURAL AMINO ACIDS"/>
    <property type="match status" value="1"/>
</dbReference>
<dbReference type="SUPFAM" id="SSF53822">
    <property type="entry name" value="Periplasmic binding protein-like I"/>
    <property type="match status" value="1"/>
</dbReference>
<dbReference type="InterPro" id="IPR028082">
    <property type="entry name" value="Peripla_BP_I"/>
</dbReference>
<organism evidence="6 7">
    <name type="scientific">Rhodovibrio salinarum</name>
    <dbReference type="NCBI Taxonomy" id="1087"/>
    <lineage>
        <taxon>Bacteria</taxon>
        <taxon>Pseudomonadati</taxon>
        <taxon>Pseudomonadota</taxon>
        <taxon>Alphaproteobacteria</taxon>
        <taxon>Rhodospirillales</taxon>
        <taxon>Rhodovibrionaceae</taxon>
        <taxon>Rhodovibrio</taxon>
    </lineage>
</organism>
<evidence type="ECO:0000313" key="7">
    <source>
        <dbReference type="Proteomes" id="UP000778970"/>
    </source>
</evidence>
<evidence type="ECO:0000259" key="5">
    <source>
        <dbReference type="Pfam" id="PF13458"/>
    </source>
</evidence>
<feature type="domain" description="Leucine-binding protein" evidence="5">
    <location>
        <begin position="50"/>
        <end position="419"/>
    </location>
</feature>
<keyword evidence="7" id="KW-1185">Reference proteome</keyword>
<accession>A0A934V0R6</accession>
<evidence type="ECO:0000256" key="2">
    <source>
        <dbReference type="ARBA" id="ARBA00022729"/>
    </source>
</evidence>
<dbReference type="InterPro" id="IPR051010">
    <property type="entry name" value="BCAA_transport"/>
</dbReference>
<feature type="signal peptide" evidence="4">
    <location>
        <begin position="1"/>
        <end position="44"/>
    </location>
</feature>
<reference evidence="6" key="1">
    <citation type="submission" date="2017-08" db="EMBL/GenBank/DDBJ databases">
        <authorList>
            <person name="Imhoff J.F."/>
            <person name="Rahn T."/>
            <person name="Kuenzel S."/>
            <person name="Neulinger S.C."/>
        </authorList>
    </citation>
    <scope>NUCLEOTIDE SEQUENCE</scope>
    <source>
        <strain evidence="6">DSM 9154</strain>
    </source>
</reference>
<comment type="similarity">
    <text evidence="1">Belongs to the leucine-binding protein family.</text>
</comment>
<proteinExistence type="inferred from homology"/>
<dbReference type="Proteomes" id="UP000778970">
    <property type="component" value="Unassembled WGS sequence"/>
</dbReference>
<dbReference type="Gene3D" id="3.40.50.2300">
    <property type="match status" value="2"/>
</dbReference>
<dbReference type="InterPro" id="IPR028081">
    <property type="entry name" value="Leu-bd"/>
</dbReference>
<gene>
    <name evidence="6" type="ORF">CKO21_15115</name>
</gene>
<evidence type="ECO:0000256" key="4">
    <source>
        <dbReference type="SAM" id="SignalP"/>
    </source>
</evidence>
<evidence type="ECO:0000256" key="1">
    <source>
        <dbReference type="ARBA" id="ARBA00010062"/>
    </source>
</evidence>
<dbReference type="Pfam" id="PF13458">
    <property type="entry name" value="Peripla_BP_6"/>
    <property type="match status" value="1"/>
</dbReference>
<keyword evidence="3" id="KW-0029">Amino-acid transport</keyword>
<dbReference type="RefSeq" id="WP_051432239.1">
    <property type="nucleotide sequence ID" value="NZ_NRRE01000028.1"/>
</dbReference>
<keyword evidence="2 4" id="KW-0732">Signal</keyword>
<dbReference type="GO" id="GO:0006865">
    <property type="term" value="P:amino acid transport"/>
    <property type="evidence" value="ECO:0007669"/>
    <property type="project" value="UniProtKB-KW"/>
</dbReference>
<protein>
    <recommendedName>
        <fullName evidence="5">Leucine-binding protein domain-containing protein</fullName>
    </recommendedName>
</protein>
<keyword evidence="3" id="KW-0813">Transport</keyword>
<feature type="chain" id="PRO_5038035823" description="Leucine-binding protein domain-containing protein" evidence="4">
    <location>
        <begin position="45"/>
        <end position="436"/>
    </location>
</feature>
<evidence type="ECO:0000256" key="3">
    <source>
        <dbReference type="ARBA" id="ARBA00022970"/>
    </source>
</evidence>
<dbReference type="EMBL" id="NRRE01000028">
    <property type="protein sequence ID" value="MBK1698577.1"/>
    <property type="molecule type" value="Genomic_DNA"/>
</dbReference>
<dbReference type="PANTHER" id="PTHR30483">
    <property type="entry name" value="LEUCINE-SPECIFIC-BINDING PROTEIN"/>
    <property type="match status" value="1"/>
</dbReference>
<evidence type="ECO:0000313" key="6">
    <source>
        <dbReference type="EMBL" id="MBK1698577.1"/>
    </source>
</evidence>
<comment type="caution">
    <text evidence="6">The sequence shown here is derived from an EMBL/GenBank/DDBJ whole genome shotgun (WGS) entry which is preliminary data.</text>
</comment>